<dbReference type="RefSeq" id="WP_075441563.1">
    <property type="nucleotide sequence ID" value="NZ_FOQK01000001.1"/>
</dbReference>
<keyword evidence="1" id="KW-0378">Hydrolase</keyword>
<protein>
    <submittedName>
        <fullName evidence="1">CRISPR-associated endonuclease Csy4</fullName>
    </submittedName>
</protein>
<dbReference type="InterPro" id="IPR013396">
    <property type="entry name" value="CRISPR-assoc_prot_Csy4"/>
</dbReference>
<dbReference type="GO" id="GO:0043571">
    <property type="term" value="P:maintenance of CRISPR repeat elements"/>
    <property type="evidence" value="ECO:0007669"/>
    <property type="project" value="InterPro"/>
</dbReference>
<sequence length="192" mass="22569">MKYYQELTILPDGEVSENQIWSKVYHQLHIALADRMDNGLKGRIGVSFPGYTNERKIKLGNKLRIFAEDENELAEMDVKKWLHRYQDYVHITQIRLVPDRLRGYAIYRRYHPKANASQKARRYAKRHGIDYDEAIKLFPIEIPDTNLPYIQMSSETNSQKYKLYVEKLPYNSEVAEGFGSYGLDNKSTVPDF</sequence>
<dbReference type="AlphaFoldDB" id="A0A1I3BRZ4"/>
<dbReference type="Gene3D" id="3.30.70.2540">
    <property type="entry name" value="CRISPR-associated endoribonuclease Cas6/Csy4"/>
    <property type="match status" value="1"/>
</dbReference>
<organism evidence="1 2">
    <name type="scientific">Selenomonas ruminantium</name>
    <dbReference type="NCBI Taxonomy" id="971"/>
    <lineage>
        <taxon>Bacteria</taxon>
        <taxon>Bacillati</taxon>
        <taxon>Bacillota</taxon>
        <taxon>Negativicutes</taxon>
        <taxon>Selenomonadales</taxon>
        <taxon>Selenomonadaceae</taxon>
        <taxon>Selenomonas</taxon>
    </lineage>
</organism>
<accession>A0A1I3BRZ4</accession>
<keyword evidence="1" id="KW-0540">Nuclease</keyword>
<dbReference type="EMBL" id="FOQK01000001">
    <property type="protein sequence ID" value="SFH65064.1"/>
    <property type="molecule type" value="Genomic_DNA"/>
</dbReference>
<dbReference type="GO" id="GO:0004519">
    <property type="term" value="F:endonuclease activity"/>
    <property type="evidence" value="ECO:0007669"/>
    <property type="project" value="UniProtKB-KW"/>
</dbReference>
<dbReference type="Proteomes" id="UP000183639">
    <property type="component" value="Unassembled WGS sequence"/>
</dbReference>
<dbReference type="Pfam" id="PF09618">
    <property type="entry name" value="Cas_Csy4"/>
    <property type="match status" value="1"/>
</dbReference>
<name>A0A1I3BRZ4_SELRU</name>
<reference evidence="1 2" key="1">
    <citation type="submission" date="2016-10" db="EMBL/GenBank/DDBJ databases">
        <authorList>
            <person name="de Groot N.N."/>
        </authorList>
    </citation>
    <scope>NUCLEOTIDE SEQUENCE [LARGE SCALE GENOMIC DNA]</scope>
    <source>
        <strain evidence="1 2">Z108</strain>
    </source>
</reference>
<gene>
    <name evidence="1" type="ORF">SAMN04487861_101191</name>
</gene>
<dbReference type="CDD" id="cd09739">
    <property type="entry name" value="Cas6_I-F"/>
    <property type="match status" value="1"/>
</dbReference>
<dbReference type="InterPro" id="IPR042564">
    <property type="entry name" value="CRISPR-Cas6/Csy4_sf"/>
</dbReference>
<evidence type="ECO:0000313" key="2">
    <source>
        <dbReference type="Proteomes" id="UP000183639"/>
    </source>
</evidence>
<proteinExistence type="predicted"/>
<dbReference type="OrthoDB" id="259831at2"/>
<keyword evidence="1" id="KW-0255">Endonuclease</keyword>
<dbReference type="NCBIfam" id="TIGR02563">
    <property type="entry name" value="cas_Csy4"/>
    <property type="match status" value="1"/>
</dbReference>
<evidence type="ECO:0000313" key="1">
    <source>
        <dbReference type="EMBL" id="SFH65064.1"/>
    </source>
</evidence>